<dbReference type="InterPro" id="IPR004358">
    <property type="entry name" value="Sig_transdc_His_kin-like_C"/>
</dbReference>
<evidence type="ECO:0000256" key="2">
    <source>
        <dbReference type="ARBA" id="ARBA00004141"/>
    </source>
</evidence>
<dbReference type="SMART" id="SM00304">
    <property type="entry name" value="HAMP"/>
    <property type="match status" value="1"/>
</dbReference>
<evidence type="ECO:0000256" key="10">
    <source>
        <dbReference type="ARBA" id="ARBA00022989"/>
    </source>
</evidence>
<sequence>MLIRTRSLRTSILLFVAIGLALPALFALPVLYKSYQAEVERRIALQLDQYANILAFGAREPLWNLSPDAVRPLVEAVLSDPDVVLVTIVDRTAGPLLEIKRGAPNAQIRQTGRKVIYKERELGTVNVGVTGDTVRAQQLRQMGAFAGTALLQLGFAAVMIFWLLRRRLVAPLASLGNAADALARGELSQEIPSRGDDEIGHLASRLEVTRRELLGLFADLEAKNVALGRELEERQRSETARRESEERLSTVFALTATPMSVARKEDGLFRMVNPAWERTFGYAKGEVLGQRASDIPLWIDPEMRASCIAEIDEKGLLEGREVWMRTYDGVGLLMEASARQFRAGGEELLVWNLRDITQERAAEEALRESEQRFAALFHHAPVALCIVDLEHTAEILDVNTQFERDFGRSLSDCIGRPLARLGLWASGDDADRFDGMLNAIDEQEKISAWTVSADGTRACYDIAGRRVTLHGRACFIWSAIDVTPIINAKAEVEEINRTLEDKVARRTHDLESANRELGELLNRLQTAQTHLVQNEKLAALGRLVAGIAHELNTPIGNCLMVATTLEDHRHELNSALESGLRRSTLSEFLADLADGNDTLLRNLQRAADLVSSFKQIAVDQIGARRRVFDLREIAREIEVTLAPTFRKAGCTFANEIPAGLEFDSYPGALGQVITNLTTNAITHGFETHTGGRIKISAEVEGEQHVKLVFEDDGQGIPAENLPRIFDPFFTTKLGRGGTGLGLNIVYTIVTGVLGGAIRVESTTGEGTRFILTLPRRAPQRADDDDPGIA</sequence>
<dbReference type="InterPro" id="IPR003594">
    <property type="entry name" value="HATPase_dom"/>
</dbReference>
<comment type="subcellular location">
    <subcellularLocation>
        <location evidence="2">Membrane</location>
        <topology evidence="2">Multi-pass membrane protein</topology>
    </subcellularLocation>
</comment>
<evidence type="ECO:0000256" key="3">
    <source>
        <dbReference type="ARBA" id="ARBA00012438"/>
    </source>
</evidence>
<dbReference type="PRINTS" id="PR00344">
    <property type="entry name" value="BCTRLSENSOR"/>
</dbReference>
<dbReference type="Pfam" id="PF02518">
    <property type="entry name" value="HATPase_c"/>
    <property type="match status" value="1"/>
</dbReference>
<evidence type="ECO:0000256" key="6">
    <source>
        <dbReference type="ARBA" id="ARBA00022692"/>
    </source>
</evidence>
<protein>
    <recommendedName>
        <fullName evidence="3">histidine kinase</fullName>
        <ecNumber evidence="3">2.7.13.3</ecNumber>
    </recommendedName>
</protein>
<dbReference type="InterPro" id="IPR013767">
    <property type="entry name" value="PAS_fold"/>
</dbReference>
<dbReference type="Gene3D" id="3.30.450.20">
    <property type="entry name" value="PAS domain"/>
    <property type="match status" value="2"/>
</dbReference>
<dbReference type="CDD" id="cd00082">
    <property type="entry name" value="HisKA"/>
    <property type="match status" value="1"/>
</dbReference>
<gene>
    <name evidence="18" type="ORF">JY500_17130</name>
</gene>
<dbReference type="PROSITE" id="PS50885">
    <property type="entry name" value="HAMP"/>
    <property type="match status" value="1"/>
</dbReference>
<dbReference type="Pfam" id="PF13426">
    <property type="entry name" value="PAS_9"/>
    <property type="match status" value="1"/>
</dbReference>
<dbReference type="CDD" id="cd06225">
    <property type="entry name" value="HAMP"/>
    <property type="match status" value="1"/>
</dbReference>
<dbReference type="RefSeq" id="WP_206253934.1">
    <property type="nucleotide sequence ID" value="NZ_CP071060.1"/>
</dbReference>
<evidence type="ECO:0000313" key="18">
    <source>
        <dbReference type="EMBL" id="QSI76179.1"/>
    </source>
</evidence>
<evidence type="ECO:0000259" key="17">
    <source>
        <dbReference type="PROSITE" id="PS50885"/>
    </source>
</evidence>
<keyword evidence="10 14" id="KW-1133">Transmembrane helix</keyword>
<evidence type="ECO:0000256" key="7">
    <source>
        <dbReference type="ARBA" id="ARBA00022741"/>
    </source>
</evidence>
<dbReference type="InterPro" id="IPR036097">
    <property type="entry name" value="HisK_dim/P_sf"/>
</dbReference>
<evidence type="ECO:0000313" key="19">
    <source>
        <dbReference type="Proteomes" id="UP000663570"/>
    </source>
</evidence>
<feature type="transmembrane region" description="Helical" evidence="14">
    <location>
        <begin position="144"/>
        <end position="164"/>
    </location>
</feature>
<dbReference type="InterPro" id="IPR035965">
    <property type="entry name" value="PAS-like_dom_sf"/>
</dbReference>
<keyword evidence="12 14" id="KW-0472">Membrane</keyword>
<feature type="domain" description="HAMP" evidence="17">
    <location>
        <begin position="166"/>
        <end position="218"/>
    </location>
</feature>
<dbReference type="CDD" id="cd00130">
    <property type="entry name" value="PAS"/>
    <property type="match status" value="2"/>
</dbReference>
<evidence type="ECO:0000259" key="16">
    <source>
        <dbReference type="PROSITE" id="PS50112"/>
    </source>
</evidence>
<dbReference type="Pfam" id="PF00672">
    <property type="entry name" value="HAMP"/>
    <property type="match status" value="1"/>
</dbReference>
<evidence type="ECO:0000256" key="9">
    <source>
        <dbReference type="ARBA" id="ARBA00022840"/>
    </source>
</evidence>
<dbReference type="Gene3D" id="1.10.287.130">
    <property type="match status" value="1"/>
</dbReference>
<dbReference type="SUPFAM" id="SSF55785">
    <property type="entry name" value="PYP-like sensor domain (PAS domain)"/>
    <property type="match status" value="2"/>
</dbReference>
<keyword evidence="9" id="KW-0067">ATP-binding</keyword>
<dbReference type="InterPro" id="IPR036890">
    <property type="entry name" value="HATPase_C_sf"/>
</dbReference>
<keyword evidence="11" id="KW-0902">Two-component regulatory system</keyword>
<dbReference type="Gene3D" id="6.10.340.10">
    <property type="match status" value="1"/>
</dbReference>
<evidence type="ECO:0000256" key="11">
    <source>
        <dbReference type="ARBA" id="ARBA00023012"/>
    </source>
</evidence>
<dbReference type="PROSITE" id="PS50112">
    <property type="entry name" value="PAS"/>
    <property type="match status" value="1"/>
</dbReference>
<keyword evidence="6 14" id="KW-0812">Transmembrane</keyword>
<dbReference type="InterPro" id="IPR003661">
    <property type="entry name" value="HisK_dim/P_dom"/>
</dbReference>
<dbReference type="PANTHER" id="PTHR42878:SF7">
    <property type="entry name" value="SENSOR HISTIDINE KINASE GLRK"/>
    <property type="match status" value="1"/>
</dbReference>
<feature type="transmembrane region" description="Helical" evidence="14">
    <location>
        <begin position="12"/>
        <end position="32"/>
    </location>
</feature>
<dbReference type="EMBL" id="CP071060">
    <property type="protein sequence ID" value="QSI76179.1"/>
    <property type="molecule type" value="Genomic_DNA"/>
</dbReference>
<dbReference type="InterPro" id="IPR003660">
    <property type="entry name" value="HAMP_dom"/>
</dbReference>
<accession>A0ABX7M337</accession>
<dbReference type="PROSITE" id="PS50109">
    <property type="entry name" value="HIS_KIN"/>
    <property type="match status" value="1"/>
</dbReference>
<dbReference type="Pfam" id="PF00989">
    <property type="entry name" value="PAS"/>
    <property type="match status" value="1"/>
</dbReference>
<dbReference type="PANTHER" id="PTHR42878">
    <property type="entry name" value="TWO-COMPONENT HISTIDINE KINASE"/>
    <property type="match status" value="1"/>
</dbReference>
<feature type="coiled-coil region" evidence="13">
    <location>
        <begin position="485"/>
        <end position="530"/>
    </location>
</feature>
<organism evidence="18 19">
    <name type="scientific">Niveibacterium microcysteis</name>
    <dbReference type="NCBI Taxonomy" id="2811415"/>
    <lineage>
        <taxon>Bacteria</taxon>
        <taxon>Pseudomonadati</taxon>
        <taxon>Pseudomonadota</taxon>
        <taxon>Betaproteobacteria</taxon>
        <taxon>Rhodocyclales</taxon>
        <taxon>Rhodocyclaceae</taxon>
        <taxon>Niveibacterium</taxon>
    </lineage>
</organism>
<dbReference type="Gene3D" id="3.30.565.10">
    <property type="entry name" value="Histidine kinase-like ATPase, C-terminal domain"/>
    <property type="match status" value="1"/>
</dbReference>
<name>A0ABX7M337_9RHOO</name>
<dbReference type="SMART" id="SM00387">
    <property type="entry name" value="HATPase_c"/>
    <property type="match status" value="1"/>
</dbReference>
<evidence type="ECO:0000256" key="12">
    <source>
        <dbReference type="ARBA" id="ARBA00023136"/>
    </source>
</evidence>
<evidence type="ECO:0000256" key="5">
    <source>
        <dbReference type="ARBA" id="ARBA00022679"/>
    </source>
</evidence>
<evidence type="ECO:0000256" key="14">
    <source>
        <dbReference type="SAM" id="Phobius"/>
    </source>
</evidence>
<dbReference type="SUPFAM" id="SSF55874">
    <property type="entry name" value="ATPase domain of HSP90 chaperone/DNA topoisomerase II/histidine kinase"/>
    <property type="match status" value="1"/>
</dbReference>
<dbReference type="NCBIfam" id="TIGR00229">
    <property type="entry name" value="sensory_box"/>
    <property type="match status" value="2"/>
</dbReference>
<dbReference type="InterPro" id="IPR005467">
    <property type="entry name" value="His_kinase_dom"/>
</dbReference>
<dbReference type="SMART" id="SM00091">
    <property type="entry name" value="PAS"/>
    <property type="match status" value="2"/>
</dbReference>
<dbReference type="InterPro" id="IPR050351">
    <property type="entry name" value="BphY/WalK/GraS-like"/>
</dbReference>
<evidence type="ECO:0000256" key="8">
    <source>
        <dbReference type="ARBA" id="ARBA00022777"/>
    </source>
</evidence>
<proteinExistence type="predicted"/>
<keyword evidence="8" id="KW-0418">Kinase</keyword>
<evidence type="ECO:0000256" key="1">
    <source>
        <dbReference type="ARBA" id="ARBA00000085"/>
    </source>
</evidence>
<keyword evidence="4" id="KW-0597">Phosphoprotein</keyword>
<feature type="domain" description="PAS" evidence="16">
    <location>
        <begin position="244"/>
        <end position="302"/>
    </location>
</feature>
<keyword evidence="7" id="KW-0547">Nucleotide-binding</keyword>
<keyword evidence="13" id="KW-0175">Coiled coil</keyword>
<reference evidence="18 19" key="1">
    <citation type="submission" date="2021-02" db="EMBL/GenBank/DDBJ databases">
        <title>Niveibacterium changnyeongensis HC41.</title>
        <authorList>
            <person name="Kang M."/>
        </authorList>
    </citation>
    <scope>NUCLEOTIDE SEQUENCE [LARGE SCALE GENOMIC DNA]</scope>
    <source>
        <strain evidence="18 19">HC41</strain>
    </source>
</reference>
<dbReference type="InterPro" id="IPR000014">
    <property type="entry name" value="PAS"/>
</dbReference>
<dbReference type="SUPFAM" id="SSF158472">
    <property type="entry name" value="HAMP domain-like"/>
    <property type="match status" value="1"/>
</dbReference>
<dbReference type="Proteomes" id="UP000663570">
    <property type="component" value="Chromosome"/>
</dbReference>
<keyword evidence="5" id="KW-0808">Transferase</keyword>
<dbReference type="EC" id="2.7.13.3" evidence="3"/>
<comment type="catalytic activity">
    <reaction evidence="1">
        <text>ATP + protein L-histidine = ADP + protein N-phospho-L-histidine.</text>
        <dbReference type="EC" id="2.7.13.3"/>
    </reaction>
</comment>
<evidence type="ECO:0000256" key="13">
    <source>
        <dbReference type="SAM" id="Coils"/>
    </source>
</evidence>
<dbReference type="SUPFAM" id="SSF47384">
    <property type="entry name" value="Homodimeric domain of signal transducing histidine kinase"/>
    <property type="match status" value="1"/>
</dbReference>
<feature type="domain" description="Histidine kinase" evidence="15">
    <location>
        <begin position="546"/>
        <end position="777"/>
    </location>
</feature>
<evidence type="ECO:0000259" key="15">
    <source>
        <dbReference type="PROSITE" id="PS50109"/>
    </source>
</evidence>
<evidence type="ECO:0000256" key="4">
    <source>
        <dbReference type="ARBA" id="ARBA00022553"/>
    </source>
</evidence>
<keyword evidence="19" id="KW-1185">Reference proteome</keyword>